<proteinExistence type="predicted"/>
<organism evidence="1 2">
    <name type="scientific">Spiroplasma turonicum</name>
    <dbReference type="NCBI Taxonomy" id="216946"/>
    <lineage>
        <taxon>Bacteria</taxon>
        <taxon>Bacillati</taxon>
        <taxon>Mycoplasmatota</taxon>
        <taxon>Mollicutes</taxon>
        <taxon>Entomoplasmatales</taxon>
        <taxon>Spiroplasmataceae</taxon>
        <taxon>Spiroplasma</taxon>
    </lineage>
</organism>
<name>A0A0K1P523_9MOLU</name>
<protein>
    <submittedName>
        <fullName evidence="1">Uncharacterized protein</fullName>
    </submittedName>
</protein>
<dbReference type="STRING" id="216946.STURO_v1c01680"/>
<sequence length="257" mass="30914">MKIRKIDNTAWIKNFFLVDDYLYITNSEPYKKNCFIAKVKVFKVLENLKIRSNINRYFLSNPNPTEFNPIEGSMSDLEIVKLNQLFVQNVYKFKESICISLVDDNKIIENKTFEGELINELQDCIYFGYSNDEYIFKKNRNCFLYNKQKFIELDFVNIISFADSFVIQNSYEQIFLYNKKFKCIKKIDDSRDYKKIYYINERNVLISNYKENITYIYNIDTCKKNIFSNFFISRALMINKDLMIIKQDKNDNISFIN</sequence>
<dbReference type="RefSeq" id="WP_075048022.1">
    <property type="nucleotide sequence ID" value="NZ_CP012328.1"/>
</dbReference>
<dbReference type="EMBL" id="CP012328">
    <property type="protein sequence ID" value="AKU79416.1"/>
    <property type="molecule type" value="Genomic_DNA"/>
</dbReference>
<evidence type="ECO:0000313" key="1">
    <source>
        <dbReference type="EMBL" id="AKU79416.1"/>
    </source>
</evidence>
<dbReference type="OrthoDB" id="389534at2"/>
<reference evidence="1 2" key="1">
    <citation type="journal article" date="2015" name="Genome Announc.">
        <title>Complete Genome Sequence of Spiroplasma turonicum Strain Tab4cT, a Parasite of a Horse Fly, Haematopota sp. (Diptera: Tabanidae).</title>
        <authorList>
            <person name="Davis R.E."/>
            <person name="Shao J."/>
            <person name="Zhao Y."/>
            <person name="Gasparich G.E."/>
            <person name="Gaynor B.J."/>
            <person name="Donofrio N."/>
        </authorList>
    </citation>
    <scope>NUCLEOTIDE SEQUENCE [LARGE SCALE GENOMIC DNA]</scope>
    <source>
        <strain evidence="1 2">Tab4c</strain>
    </source>
</reference>
<gene>
    <name evidence="1" type="ORF">STURON_00170</name>
</gene>
<dbReference type="Proteomes" id="UP000067243">
    <property type="component" value="Chromosome"/>
</dbReference>
<dbReference type="PATRIC" id="fig|216946.3.peg.168"/>
<dbReference type="KEGG" id="stur:STURON_00170"/>
<accession>A0A0K1P523</accession>
<keyword evidence="2" id="KW-1185">Reference proteome</keyword>
<dbReference type="AlphaFoldDB" id="A0A0K1P523"/>
<evidence type="ECO:0000313" key="2">
    <source>
        <dbReference type="Proteomes" id="UP000067243"/>
    </source>
</evidence>